<protein>
    <submittedName>
        <fullName evidence="1">Uncharacterized protein</fullName>
    </submittedName>
</protein>
<accession>A0AAV1K433</accession>
<comment type="caution">
    <text evidence="1">The sequence shown here is derived from an EMBL/GenBank/DDBJ whole genome shotgun (WGS) entry which is preliminary data.</text>
</comment>
<evidence type="ECO:0000313" key="1">
    <source>
        <dbReference type="EMBL" id="CAK1555334.1"/>
    </source>
</evidence>
<evidence type="ECO:0000313" key="2">
    <source>
        <dbReference type="Proteomes" id="UP001497472"/>
    </source>
</evidence>
<dbReference type="AlphaFoldDB" id="A0AAV1K433"/>
<name>A0AAV1K433_9NEOP</name>
<dbReference type="EMBL" id="CAVLEF010000280">
    <property type="protein sequence ID" value="CAK1555334.1"/>
    <property type="molecule type" value="Genomic_DNA"/>
</dbReference>
<gene>
    <name evidence="1" type="ORF">LNINA_LOCUS14158</name>
</gene>
<keyword evidence="2" id="KW-1185">Reference proteome</keyword>
<reference evidence="1 2" key="1">
    <citation type="submission" date="2023-11" db="EMBL/GenBank/DDBJ databases">
        <authorList>
            <person name="Okamura Y."/>
        </authorList>
    </citation>
    <scope>NUCLEOTIDE SEQUENCE [LARGE SCALE GENOMIC DNA]</scope>
</reference>
<organism evidence="1 2">
    <name type="scientific">Leptosia nina</name>
    <dbReference type="NCBI Taxonomy" id="320188"/>
    <lineage>
        <taxon>Eukaryota</taxon>
        <taxon>Metazoa</taxon>
        <taxon>Ecdysozoa</taxon>
        <taxon>Arthropoda</taxon>
        <taxon>Hexapoda</taxon>
        <taxon>Insecta</taxon>
        <taxon>Pterygota</taxon>
        <taxon>Neoptera</taxon>
        <taxon>Endopterygota</taxon>
        <taxon>Lepidoptera</taxon>
        <taxon>Glossata</taxon>
        <taxon>Ditrysia</taxon>
        <taxon>Papilionoidea</taxon>
        <taxon>Pieridae</taxon>
        <taxon>Pierinae</taxon>
        <taxon>Leptosia</taxon>
    </lineage>
</organism>
<proteinExistence type="predicted"/>
<dbReference type="Proteomes" id="UP001497472">
    <property type="component" value="Unassembled WGS sequence"/>
</dbReference>
<sequence length="73" mass="8232">MVTRGPTPTAWLRQLDNKGTNWDPPTCFLARPTSAVESTHSVALVALRWLMAAESKVDDSLFWRFHIDEHGPV</sequence>